<name>A0A3B0YJ64_9ZZZZ</name>
<reference evidence="2" key="1">
    <citation type="submission" date="2018-06" db="EMBL/GenBank/DDBJ databases">
        <authorList>
            <person name="Zhirakovskaya E."/>
        </authorList>
    </citation>
    <scope>NUCLEOTIDE SEQUENCE</scope>
</reference>
<proteinExistence type="predicted"/>
<protein>
    <recommendedName>
        <fullName evidence="1">Schlafen AlbA-2 domain-containing protein</fullName>
    </recommendedName>
</protein>
<dbReference type="EMBL" id="UOFK01000190">
    <property type="protein sequence ID" value="VAW79451.1"/>
    <property type="molecule type" value="Genomic_DNA"/>
</dbReference>
<evidence type="ECO:0000313" key="2">
    <source>
        <dbReference type="EMBL" id="VAW79451.1"/>
    </source>
</evidence>
<dbReference type="AlphaFoldDB" id="A0A3B0YJ64"/>
<dbReference type="InterPro" id="IPR007421">
    <property type="entry name" value="Schlafen_AlbA_2_dom"/>
</dbReference>
<organism evidence="2">
    <name type="scientific">hydrothermal vent metagenome</name>
    <dbReference type="NCBI Taxonomy" id="652676"/>
    <lineage>
        <taxon>unclassified sequences</taxon>
        <taxon>metagenomes</taxon>
        <taxon>ecological metagenomes</taxon>
    </lineage>
</organism>
<dbReference type="Pfam" id="PF04326">
    <property type="entry name" value="SLFN_AlbA_2"/>
    <property type="match status" value="1"/>
</dbReference>
<accession>A0A3B0YJ64</accession>
<dbReference type="InterPro" id="IPR038461">
    <property type="entry name" value="Schlafen_AlbA_2_dom_sf"/>
</dbReference>
<feature type="domain" description="Schlafen AlbA-2" evidence="1">
    <location>
        <begin position="13"/>
        <end position="57"/>
    </location>
</feature>
<evidence type="ECO:0000259" key="1">
    <source>
        <dbReference type="Pfam" id="PF04326"/>
    </source>
</evidence>
<gene>
    <name evidence="2" type="ORF">MNBD_GAMMA13-561</name>
</gene>
<feature type="non-terminal residue" evidence="2">
    <location>
        <position position="58"/>
    </location>
</feature>
<dbReference type="Gene3D" id="3.30.950.30">
    <property type="entry name" value="Schlafen, AAA domain"/>
    <property type="match status" value="1"/>
</dbReference>
<sequence>MKQELLKRLYDDEDGFVERKPENCNERELRKELVAFANSVPEGLYGVIFLGVSDDGKP</sequence>